<dbReference type="SUPFAM" id="SSF161070">
    <property type="entry name" value="SNF-like"/>
    <property type="match status" value="1"/>
</dbReference>
<evidence type="ECO:0000256" key="6">
    <source>
        <dbReference type="ARBA" id="ARBA00022989"/>
    </source>
</evidence>
<evidence type="ECO:0000256" key="7">
    <source>
        <dbReference type="ARBA" id="ARBA00023136"/>
    </source>
</evidence>
<dbReference type="PROSITE" id="PS00610">
    <property type="entry name" value="NA_NEUROTRAN_SYMP_1"/>
    <property type="match status" value="1"/>
</dbReference>
<feature type="transmembrane region" description="Helical" evidence="11">
    <location>
        <begin position="252"/>
        <end position="272"/>
    </location>
</feature>
<comment type="similarity">
    <text evidence="2 9">Belongs to the sodium:neurotransmitter symporter (SNF) (TC 2.A.22) family.</text>
</comment>
<keyword evidence="4 9" id="KW-0812">Transmembrane</keyword>
<dbReference type="PRINTS" id="PR00176">
    <property type="entry name" value="NANEUSMPORT"/>
</dbReference>
<dbReference type="OrthoDB" id="6581954at2759"/>
<keyword evidence="3 9" id="KW-0813">Transport</keyword>
<keyword evidence="5 9" id="KW-0769">Symport</keyword>
<dbReference type="GO" id="GO:0015179">
    <property type="term" value="F:L-amino acid transmembrane transporter activity"/>
    <property type="evidence" value="ECO:0007669"/>
    <property type="project" value="TreeGrafter"/>
</dbReference>
<evidence type="ECO:0000256" key="11">
    <source>
        <dbReference type="SAM" id="Phobius"/>
    </source>
</evidence>
<keyword evidence="6 11" id="KW-1133">Transmembrane helix</keyword>
<evidence type="ECO:0000256" key="5">
    <source>
        <dbReference type="ARBA" id="ARBA00022847"/>
    </source>
</evidence>
<sequence length="719" mass="81686">MAPRDNQELVPLTDGSGRPNDDDELESQRPQKRSTATCQDDNGSGGGGKGPINRTPINDMKTSMLACKQVIGLGTLWRFPYVCLKYGGGTFLIPYMVIMCLVGYPLLVMEIGIGQKLRHNSITIWTTINPQLGGIGMVMCLVNIAMSCYYGTIITWGTKYMVDMNKFPELWPPHGQPSIDPKRSQSFWHKTVLNVTSSMDETSEIQAVQAFSLFFTWFFLAIMLAAAWITFKNKYIQAFINFSNSIFQSLPFYIQIIIYAIPPILLVVVYIVESGYGYISFLYITSIELKDLLVFPIWVDAVIQVFCSLGLVHGSWTSFGSSSKRKSNFLLTATVVVSFSFILVFVWTWFIVSTIIPNVLQDIKNCVIGSAYKWDNSKDMPAHVFYSNNYDALIASRKLDDTLMSFDVQECNMENQFKLASNGIGLIFIALGEFTTTFSFEKITGFNQTKFVINIPQILLLMISTAWLLRLLNWFVWALTEVKCLKKLSKFCISSILCTICCVCGLVFTTRTGVYWLSLYNEVFINPCLTVLALCEVLIIVFIYGYKQFLLDIYDMTGHTIGRLSIFIWRHITPMLLILTFSSILTVGILDGFRYEVWTHRSNFLTKMRYPYWAQLIIWAITAVCLLLILAFCMVDSRQNLTFKFLESLNKAKKTTSEHIKRSDSGLSGKGIITEIDFDDCHDSEIDEELDTSIAQAPVRMYKIEVLDSWKSARGQVYL</sequence>
<feature type="transmembrane region" description="Helical" evidence="11">
    <location>
        <begin position="458"/>
        <end position="479"/>
    </location>
</feature>
<dbReference type="Pfam" id="PF00209">
    <property type="entry name" value="SNF"/>
    <property type="match status" value="1"/>
</dbReference>
<accession>A0A2H8TFI5</accession>
<reference evidence="12" key="1">
    <citation type="submission" date="2017-10" db="EMBL/GenBank/DDBJ databases">
        <title>Transcriptome Assembly of Sugarcane Aphid Adults.</title>
        <authorList>
            <person name="Scully E.D."/>
            <person name="Palmer N.A."/>
            <person name="Geib S.M."/>
            <person name="Sarath G."/>
            <person name="Sattler S.E."/>
        </authorList>
    </citation>
    <scope>NUCLEOTIDE SEQUENCE</scope>
    <source>
        <tissue evidence="12">Whole body</tissue>
    </source>
</reference>
<feature type="transmembrane region" description="Helical" evidence="11">
    <location>
        <begin position="134"/>
        <end position="156"/>
    </location>
</feature>
<keyword evidence="8" id="KW-0479">Metal-binding</keyword>
<feature type="region of interest" description="Disordered" evidence="10">
    <location>
        <begin position="1"/>
        <end position="53"/>
    </location>
</feature>
<feature type="transmembrane region" description="Helical" evidence="11">
    <location>
        <begin position="207"/>
        <end position="231"/>
    </location>
</feature>
<evidence type="ECO:0000256" key="4">
    <source>
        <dbReference type="ARBA" id="ARBA00022692"/>
    </source>
</evidence>
<feature type="transmembrane region" description="Helical" evidence="11">
    <location>
        <begin position="292"/>
        <end position="316"/>
    </location>
</feature>
<comment type="subcellular location">
    <subcellularLocation>
        <location evidence="1">Membrane</location>
        <topology evidence="1">Multi-pass membrane protein</topology>
    </subcellularLocation>
</comment>
<dbReference type="GO" id="GO:0015187">
    <property type="term" value="F:glycine transmembrane transporter activity"/>
    <property type="evidence" value="ECO:0007669"/>
    <property type="project" value="TreeGrafter"/>
</dbReference>
<feature type="transmembrane region" description="Helical" evidence="11">
    <location>
        <begin position="567"/>
        <end position="590"/>
    </location>
</feature>
<evidence type="ECO:0000256" key="3">
    <source>
        <dbReference type="ARBA" id="ARBA00022448"/>
    </source>
</evidence>
<feature type="transmembrane region" description="Helical" evidence="11">
    <location>
        <begin position="92"/>
        <end position="113"/>
    </location>
</feature>
<dbReference type="EMBL" id="GFXV01001049">
    <property type="protein sequence ID" value="MBW12854.1"/>
    <property type="molecule type" value="Transcribed_RNA"/>
</dbReference>
<evidence type="ECO:0000256" key="2">
    <source>
        <dbReference type="ARBA" id="ARBA00006459"/>
    </source>
</evidence>
<feature type="transmembrane region" description="Helical" evidence="11">
    <location>
        <begin position="491"/>
        <end position="517"/>
    </location>
</feature>
<dbReference type="PROSITE" id="PS50267">
    <property type="entry name" value="NA_NEUROTRAN_SYMP_3"/>
    <property type="match status" value="1"/>
</dbReference>
<protein>
    <recommendedName>
        <fullName evidence="9">Transporter</fullName>
    </recommendedName>
</protein>
<feature type="transmembrane region" description="Helical" evidence="11">
    <location>
        <begin position="610"/>
        <end position="635"/>
    </location>
</feature>
<dbReference type="GO" id="GO:0046872">
    <property type="term" value="F:metal ion binding"/>
    <property type="evidence" value="ECO:0007669"/>
    <property type="project" value="UniProtKB-KW"/>
</dbReference>
<proteinExistence type="inferred from homology"/>
<dbReference type="InterPro" id="IPR000175">
    <property type="entry name" value="Na/ntran_symport"/>
</dbReference>
<evidence type="ECO:0000313" key="12">
    <source>
        <dbReference type="EMBL" id="MBW12854.1"/>
    </source>
</evidence>
<keyword evidence="8" id="KW-0915">Sodium</keyword>
<organism evidence="12">
    <name type="scientific">Melanaphis sacchari</name>
    <dbReference type="NCBI Taxonomy" id="742174"/>
    <lineage>
        <taxon>Eukaryota</taxon>
        <taxon>Metazoa</taxon>
        <taxon>Ecdysozoa</taxon>
        <taxon>Arthropoda</taxon>
        <taxon>Hexapoda</taxon>
        <taxon>Insecta</taxon>
        <taxon>Pterygota</taxon>
        <taxon>Neoptera</taxon>
        <taxon>Paraneoptera</taxon>
        <taxon>Hemiptera</taxon>
        <taxon>Sternorrhyncha</taxon>
        <taxon>Aphidomorpha</taxon>
        <taxon>Aphidoidea</taxon>
        <taxon>Aphididae</taxon>
        <taxon>Aphidini</taxon>
        <taxon>Melanaphis</taxon>
    </lineage>
</organism>
<evidence type="ECO:0000256" key="10">
    <source>
        <dbReference type="SAM" id="MobiDB-lite"/>
    </source>
</evidence>
<dbReference type="GO" id="GO:0005283">
    <property type="term" value="F:amino acid:sodium symporter activity"/>
    <property type="evidence" value="ECO:0007669"/>
    <property type="project" value="TreeGrafter"/>
</dbReference>
<dbReference type="PANTHER" id="PTHR11616:SF236">
    <property type="entry name" value="TRANSPORTER"/>
    <property type="match status" value="1"/>
</dbReference>
<feature type="compositionally biased region" description="Polar residues" evidence="10">
    <location>
        <begin position="33"/>
        <end position="42"/>
    </location>
</feature>
<evidence type="ECO:0000256" key="8">
    <source>
        <dbReference type="PIRSR" id="PIRSR600175-1"/>
    </source>
</evidence>
<name>A0A2H8TFI5_9HEMI</name>
<dbReference type="InterPro" id="IPR037272">
    <property type="entry name" value="SNS_sf"/>
</dbReference>
<evidence type="ECO:0000256" key="1">
    <source>
        <dbReference type="ARBA" id="ARBA00004141"/>
    </source>
</evidence>
<dbReference type="AlphaFoldDB" id="A0A2H8TFI5"/>
<gene>
    <name evidence="12" type="primary">SLC6A15</name>
</gene>
<feature type="transmembrane region" description="Helical" evidence="11">
    <location>
        <begin position="523"/>
        <end position="546"/>
    </location>
</feature>
<evidence type="ECO:0000256" key="9">
    <source>
        <dbReference type="RuleBase" id="RU003732"/>
    </source>
</evidence>
<dbReference type="PANTHER" id="PTHR11616">
    <property type="entry name" value="SODIUM/CHLORIDE DEPENDENT TRANSPORTER"/>
    <property type="match status" value="1"/>
</dbReference>
<feature type="transmembrane region" description="Helical" evidence="11">
    <location>
        <begin position="328"/>
        <end position="352"/>
    </location>
</feature>
<keyword evidence="7 11" id="KW-0472">Membrane</keyword>
<dbReference type="GO" id="GO:0089718">
    <property type="term" value="P:amino acid import across plasma membrane"/>
    <property type="evidence" value="ECO:0007669"/>
    <property type="project" value="TreeGrafter"/>
</dbReference>
<feature type="binding site" evidence="8">
    <location>
        <position position="308"/>
    </location>
    <ligand>
        <name>Na(+)</name>
        <dbReference type="ChEBI" id="CHEBI:29101"/>
        <label>1</label>
    </ligand>
</feature>
<dbReference type="GO" id="GO:0005886">
    <property type="term" value="C:plasma membrane"/>
    <property type="evidence" value="ECO:0007669"/>
    <property type="project" value="TreeGrafter"/>
</dbReference>